<dbReference type="VEuPathDB" id="FungiDB:CHGG_08181"/>
<accession>Q2GV23</accession>
<feature type="region of interest" description="Disordered" evidence="1">
    <location>
        <begin position="1"/>
        <end position="46"/>
    </location>
</feature>
<protein>
    <submittedName>
        <fullName evidence="2">Uncharacterized protein</fullName>
    </submittedName>
</protein>
<reference evidence="3" key="1">
    <citation type="journal article" date="2015" name="Genome Announc.">
        <title>Draft genome sequence of the cellulolytic fungus Chaetomium globosum.</title>
        <authorList>
            <person name="Cuomo C.A."/>
            <person name="Untereiner W.A."/>
            <person name="Ma L.-J."/>
            <person name="Grabherr M."/>
            <person name="Birren B.W."/>
        </authorList>
    </citation>
    <scope>NUCLEOTIDE SEQUENCE [LARGE SCALE GENOMIC DNA]</scope>
    <source>
        <strain evidence="3">ATCC 6205 / CBS 148.51 / DSM 1962 / NBRC 6347 / NRRL 1970</strain>
    </source>
</reference>
<dbReference type="AlphaFoldDB" id="Q2GV23"/>
<sequence>MTGHILVIQNGPPQGLQANRRHHLAAAPPGRTQSFEKRAGGAKVAY</sequence>
<name>Q2GV23_CHAGB</name>
<evidence type="ECO:0000256" key="1">
    <source>
        <dbReference type="SAM" id="MobiDB-lite"/>
    </source>
</evidence>
<dbReference type="InParanoid" id="Q2GV23"/>
<dbReference type="GeneID" id="4393406"/>
<evidence type="ECO:0000313" key="3">
    <source>
        <dbReference type="Proteomes" id="UP000001056"/>
    </source>
</evidence>
<keyword evidence="3" id="KW-1185">Reference proteome</keyword>
<dbReference type="HOGENOM" id="CLU_3191263_0_0_1"/>
<dbReference type="Proteomes" id="UP000001056">
    <property type="component" value="Unassembled WGS sequence"/>
</dbReference>
<evidence type="ECO:0000313" key="2">
    <source>
        <dbReference type="EMBL" id="EAQ86928.1"/>
    </source>
</evidence>
<dbReference type="RefSeq" id="XP_001225837.1">
    <property type="nucleotide sequence ID" value="XM_001225836.1"/>
</dbReference>
<gene>
    <name evidence="2" type="ORF">CHGG_08181</name>
</gene>
<organism evidence="2 3">
    <name type="scientific">Chaetomium globosum (strain ATCC 6205 / CBS 148.51 / DSM 1962 / NBRC 6347 / NRRL 1970)</name>
    <name type="common">Soil fungus</name>
    <dbReference type="NCBI Taxonomy" id="306901"/>
    <lineage>
        <taxon>Eukaryota</taxon>
        <taxon>Fungi</taxon>
        <taxon>Dikarya</taxon>
        <taxon>Ascomycota</taxon>
        <taxon>Pezizomycotina</taxon>
        <taxon>Sordariomycetes</taxon>
        <taxon>Sordariomycetidae</taxon>
        <taxon>Sordariales</taxon>
        <taxon>Chaetomiaceae</taxon>
        <taxon>Chaetomium</taxon>
    </lineage>
</organism>
<dbReference type="EMBL" id="CH408033">
    <property type="protein sequence ID" value="EAQ86928.1"/>
    <property type="molecule type" value="Genomic_DNA"/>
</dbReference>
<proteinExistence type="predicted"/>